<dbReference type="Gene3D" id="3.30.565.10">
    <property type="entry name" value="Histidine kinase-like ATPase, C-terminal domain"/>
    <property type="match status" value="1"/>
</dbReference>
<dbReference type="GO" id="GO:0004673">
    <property type="term" value="F:protein histidine kinase activity"/>
    <property type="evidence" value="ECO:0007669"/>
    <property type="project" value="UniProtKB-EC"/>
</dbReference>
<comment type="catalytic activity">
    <reaction evidence="1">
        <text>ATP + protein L-histidine = ADP + protein N-phospho-L-histidine.</text>
        <dbReference type="EC" id="2.7.13.3"/>
    </reaction>
</comment>
<dbReference type="PROSITE" id="PS50109">
    <property type="entry name" value="HIS_KIN"/>
    <property type="match status" value="1"/>
</dbReference>
<evidence type="ECO:0000259" key="7">
    <source>
        <dbReference type="PROSITE" id="PS50109"/>
    </source>
</evidence>
<evidence type="ECO:0000313" key="9">
    <source>
        <dbReference type="EMBL" id="MFC7125961.1"/>
    </source>
</evidence>
<evidence type="ECO:0000256" key="2">
    <source>
        <dbReference type="ARBA" id="ARBA00012438"/>
    </source>
</evidence>
<dbReference type="SUPFAM" id="SSF55874">
    <property type="entry name" value="ATPase domain of HSP90 chaperone/DNA topoisomerase II/histidine kinase"/>
    <property type="match status" value="1"/>
</dbReference>
<evidence type="ECO:0000256" key="3">
    <source>
        <dbReference type="ARBA" id="ARBA00022679"/>
    </source>
</evidence>
<dbReference type="Pfam" id="PF08448">
    <property type="entry name" value="PAS_4"/>
    <property type="match status" value="1"/>
</dbReference>
<dbReference type="EMBL" id="JBHSZQ010000011">
    <property type="protein sequence ID" value="MFC7125961.1"/>
    <property type="molecule type" value="Genomic_DNA"/>
</dbReference>
<accession>A0ABD5X814</accession>
<dbReference type="SUPFAM" id="SSF55781">
    <property type="entry name" value="GAF domain-like"/>
    <property type="match status" value="1"/>
</dbReference>
<evidence type="ECO:0000256" key="6">
    <source>
        <dbReference type="ARBA" id="ARBA00022840"/>
    </source>
</evidence>
<organism evidence="9 10">
    <name type="scientific">Halovenus rubra</name>
    <dbReference type="NCBI Taxonomy" id="869890"/>
    <lineage>
        <taxon>Archaea</taxon>
        <taxon>Methanobacteriati</taxon>
        <taxon>Methanobacteriota</taxon>
        <taxon>Stenosarchaea group</taxon>
        <taxon>Halobacteria</taxon>
        <taxon>Halobacteriales</taxon>
        <taxon>Haloarculaceae</taxon>
        <taxon>Halovenus</taxon>
    </lineage>
</organism>
<dbReference type="EC" id="2.7.13.3" evidence="2"/>
<dbReference type="InterPro" id="IPR003594">
    <property type="entry name" value="HATPase_dom"/>
</dbReference>
<dbReference type="CDD" id="cd00130">
    <property type="entry name" value="PAS"/>
    <property type="match status" value="1"/>
</dbReference>
<dbReference type="InterPro" id="IPR029016">
    <property type="entry name" value="GAF-like_dom_sf"/>
</dbReference>
<keyword evidence="6 9" id="KW-0067">ATP-binding</keyword>
<name>A0ABD5X814_9EURY</name>
<keyword evidence="4" id="KW-0547">Nucleotide-binding</keyword>
<dbReference type="InterPro" id="IPR005467">
    <property type="entry name" value="His_kinase_dom"/>
</dbReference>
<keyword evidence="3" id="KW-0808">Transferase</keyword>
<sequence length="512" mass="57365">MALQLSCQVARERLYEILRRDESFEEKAQAALELGEQYLNVDNGHLTRIDTETDHWEAMVSTDAPDEQFPPGMEHDFARTYCRRTLAADSSIALHDALEQGWEDDPAFEEHGLHCYHGTTLVVDGEPYGTVCFVAEEPREQEFTDRETMFAELLARLFEHEIERERHEAELTRRANLVNVLNRVLRHNVRNDISVVRGRVQLMTDRLEDDSDGTIAMKKIDELIELSQKARDLEQIVDREFERQPVDVTGLVERVVERTATEHSEATFHVEGQENVTIPVFESFERAIEELVENAAKHGGDSPTVTVTVEQVPNAVDVHIADDGPGISEAERRVLRTGEESPLIHGSGIGLWIVHWVISSHSGSVEATATSDGTTLSVSIPRIPEAESGPSVTELKQARDRYQALFEKSSDAMVLINDDAVIVEANTRASDIYGLAPRKLLGRSIPEFLPDDFDFQSAWTEFKQAGSVYDVTTIVGADGVDRRVEYSATTDILPGQHLLIVREVTSNPLTAQ</sequence>
<dbReference type="SMART" id="SM00065">
    <property type="entry name" value="GAF"/>
    <property type="match status" value="1"/>
</dbReference>
<feature type="domain" description="PAS" evidence="8">
    <location>
        <begin position="398"/>
        <end position="452"/>
    </location>
</feature>
<dbReference type="PROSITE" id="PS50112">
    <property type="entry name" value="PAS"/>
    <property type="match status" value="1"/>
</dbReference>
<dbReference type="InterPro" id="IPR036890">
    <property type="entry name" value="HATPase_C_sf"/>
</dbReference>
<dbReference type="NCBIfam" id="TIGR00229">
    <property type="entry name" value="sensory_box"/>
    <property type="match status" value="1"/>
</dbReference>
<evidence type="ECO:0000256" key="5">
    <source>
        <dbReference type="ARBA" id="ARBA00022777"/>
    </source>
</evidence>
<dbReference type="Pfam" id="PF01590">
    <property type="entry name" value="GAF"/>
    <property type="match status" value="1"/>
</dbReference>
<evidence type="ECO:0000256" key="1">
    <source>
        <dbReference type="ARBA" id="ARBA00000085"/>
    </source>
</evidence>
<dbReference type="InterPro" id="IPR050980">
    <property type="entry name" value="2C_sensor_his_kinase"/>
</dbReference>
<dbReference type="InterPro" id="IPR035965">
    <property type="entry name" value="PAS-like_dom_sf"/>
</dbReference>
<gene>
    <name evidence="9" type="ORF">ACFQJ7_07900</name>
</gene>
<reference evidence="9 10" key="1">
    <citation type="journal article" date="2014" name="Int. J. Syst. Evol. Microbiol.">
        <title>Complete genome sequence of Corynebacterium casei LMG S-19264T (=DSM 44701T), isolated from a smear-ripened cheese.</title>
        <authorList>
            <consortium name="US DOE Joint Genome Institute (JGI-PGF)"/>
            <person name="Walter F."/>
            <person name="Albersmeier A."/>
            <person name="Kalinowski J."/>
            <person name="Ruckert C."/>
        </authorList>
    </citation>
    <scope>NUCLEOTIDE SEQUENCE [LARGE SCALE GENOMIC DNA]</scope>
    <source>
        <strain evidence="9 10">CGMCC 4.7215</strain>
    </source>
</reference>
<evidence type="ECO:0000256" key="4">
    <source>
        <dbReference type="ARBA" id="ARBA00022741"/>
    </source>
</evidence>
<feature type="domain" description="Histidine kinase" evidence="7">
    <location>
        <begin position="184"/>
        <end position="384"/>
    </location>
</feature>
<dbReference type="Proteomes" id="UP001596414">
    <property type="component" value="Unassembled WGS sequence"/>
</dbReference>
<dbReference type="SMART" id="SM00091">
    <property type="entry name" value="PAS"/>
    <property type="match status" value="1"/>
</dbReference>
<dbReference type="InterPro" id="IPR013656">
    <property type="entry name" value="PAS_4"/>
</dbReference>
<dbReference type="RefSeq" id="WP_267638113.1">
    <property type="nucleotide sequence ID" value="NZ_JAODIY010000011.1"/>
</dbReference>
<dbReference type="PRINTS" id="PR00344">
    <property type="entry name" value="BCTRLSENSOR"/>
</dbReference>
<dbReference type="PANTHER" id="PTHR44936">
    <property type="entry name" value="SENSOR PROTEIN CREC"/>
    <property type="match status" value="1"/>
</dbReference>
<dbReference type="SUPFAM" id="SSF55785">
    <property type="entry name" value="PYP-like sensor domain (PAS domain)"/>
    <property type="match status" value="1"/>
</dbReference>
<dbReference type="Gene3D" id="3.30.450.20">
    <property type="entry name" value="PAS domain"/>
    <property type="match status" value="1"/>
</dbReference>
<dbReference type="AlphaFoldDB" id="A0ABD5X814"/>
<dbReference type="Gene3D" id="3.30.450.40">
    <property type="match status" value="1"/>
</dbReference>
<dbReference type="InterPro" id="IPR004358">
    <property type="entry name" value="Sig_transdc_His_kin-like_C"/>
</dbReference>
<evidence type="ECO:0000259" key="8">
    <source>
        <dbReference type="PROSITE" id="PS50112"/>
    </source>
</evidence>
<dbReference type="GO" id="GO:0005524">
    <property type="term" value="F:ATP binding"/>
    <property type="evidence" value="ECO:0007669"/>
    <property type="project" value="UniProtKB-KW"/>
</dbReference>
<evidence type="ECO:0000313" key="10">
    <source>
        <dbReference type="Proteomes" id="UP001596414"/>
    </source>
</evidence>
<keyword evidence="5" id="KW-0418">Kinase</keyword>
<dbReference type="SMART" id="SM00387">
    <property type="entry name" value="HATPase_c"/>
    <property type="match status" value="1"/>
</dbReference>
<comment type="caution">
    <text evidence="9">The sequence shown here is derived from an EMBL/GenBank/DDBJ whole genome shotgun (WGS) entry which is preliminary data.</text>
</comment>
<dbReference type="Pfam" id="PF02518">
    <property type="entry name" value="HATPase_c"/>
    <property type="match status" value="1"/>
</dbReference>
<protein>
    <recommendedName>
        <fullName evidence="2">histidine kinase</fullName>
        <ecNumber evidence="2">2.7.13.3</ecNumber>
    </recommendedName>
</protein>
<dbReference type="InterPro" id="IPR000014">
    <property type="entry name" value="PAS"/>
</dbReference>
<dbReference type="InterPro" id="IPR003018">
    <property type="entry name" value="GAF"/>
</dbReference>
<proteinExistence type="predicted"/>
<dbReference type="PANTHER" id="PTHR44936:SF10">
    <property type="entry name" value="SENSOR PROTEIN RSTB"/>
    <property type="match status" value="1"/>
</dbReference>